<dbReference type="InterPro" id="IPR021388">
    <property type="entry name" value="DUF3024"/>
</dbReference>
<reference evidence="1" key="1">
    <citation type="submission" date="2016-10" db="EMBL/GenBank/DDBJ databases">
        <title>Sequence of Gallionella enrichment culture.</title>
        <authorList>
            <person name="Poehlein A."/>
            <person name="Muehling M."/>
            <person name="Daniel R."/>
        </authorList>
    </citation>
    <scope>NUCLEOTIDE SEQUENCE</scope>
</reference>
<dbReference type="EMBL" id="MLJW01003988">
    <property type="protein sequence ID" value="OIQ70867.1"/>
    <property type="molecule type" value="Genomic_DNA"/>
</dbReference>
<organism evidence="1">
    <name type="scientific">mine drainage metagenome</name>
    <dbReference type="NCBI Taxonomy" id="410659"/>
    <lineage>
        <taxon>unclassified sequences</taxon>
        <taxon>metagenomes</taxon>
        <taxon>ecological metagenomes</taxon>
    </lineage>
</organism>
<evidence type="ECO:0000313" key="1">
    <source>
        <dbReference type="EMBL" id="OIQ70867.1"/>
    </source>
</evidence>
<sequence>MNALAGAAVSTSTQIVDLVQRRLERALRSRARYRYVQPRVLHEERGFRIQSPCCSHNVDPHGGLIDIALLVPQPQGRWSLCARDHASSTWVPRLENGSLDAMLNALCTDSQRQFWP</sequence>
<comment type="caution">
    <text evidence="1">The sequence shown here is derived from an EMBL/GenBank/DDBJ whole genome shotgun (WGS) entry which is preliminary data.</text>
</comment>
<evidence type="ECO:0008006" key="2">
    <source>
        <dbReference type="Google" id="ProtNLM"/>
    </source>
</evidence>
<dbReference type="Pfam" id="PF11225">
    <property type="entry name" value="DUF3024"/>
    <property type="match status" value="1"/>
</dbReference>
<gene>
    <name evidence="1" type="ORF">GALL_475210</name>
</gene>
<protein>
    <recommendedName>
        <fullName evidence="2">DUF3024 domain-containing protein</fullName>
    </recommendedName>
</protein>
<name>A0A1J5Q039_9ZZZZ</name>
<proteinExistence type="predicted"/>
<accession>A0A1J5Q039</accession>
<dbReference type="AlphaFoldDB" id="A0A1J5Q039"/>